<dbReference type="AlphaFoldDB" id="A0A0Z8DET3"/>
<dbReference type="RefSeq" id="WP_394851748.1">
    <property type="nucleotide sequence ID" value="NZ_CEGO01000047.1"/>
</dbReference>
<dbReference type="Proteomes" id="UP000073485">
    <property type="component" value="Unassembled WGS sequence"/>
</dbReference>
<sequence length="97" mass="11149">MSAITDKWIKLFNNVNNSQELDTFLKNVSGKWLNEWEQLYKQYNSEIDTLDFEISTQELEGTSGAGGWYSAFKMTLAGRCGRCFTCSYECTSNNVNY</sequence>
<dbReference type="EMBL" id="FIGO01000001">
    <property type="protein sequence ID" value="CYU41962.1"/>
    <property type="molecule type" value="Genomic_DNA"/>
</dbReference>
<accession>A0A0Z8DET3</accession>
<evidence type="ECO:0000313" key="1">
    <source>
        <dbReference type="EMBL" id="CYU41962.1"/>
    </source>
</evidence>
<gene>
    <name evidence="1" type="ORF">ERS132410_00115</name>
</gene>
<dbReference type="NCBIfam" id="NF040663">
    <property type="entry name" value="salivaricin_M"/>
    <property type="match status" value="1"/>
</dbReference>
<name>A0A0Z8DET3_STRSU</name>
<evidence type="ECO:0000313" key="2">
    <source>
        <dbReference type="Proteomes" id="UP000073485"/>
    </source>
</evidence>
<reference evidence="1 2" key="1">
    <citation type="submission" date="2016-02" db="EMBL/GenBank/DDBJ databases">
        <authorList>
            <consortium name="Pathogen Informatics"/>
        </authorList>
    </citation>
    <scope>NUCLEOTIDE SEQUENCE [LARGE SCALE GENOMIC DNA]</scope>
    <source>
        <strain evidence="1 2">LSS48</strain>
    </source>
</reference>
<organism evidence="1 2">
    <name type="scientific">Streptococcus suis</name>
    <dbReference type="NCBI Taxonomy" id="1307"/>
    <lineage>
        <taxon>Bacteria</taxon>
        <taxon>Bacillati</taxon>
        <taxon>Bacillota</taxon>
        <taxon>Bacilli</taxon>
        <taxon>Lactobacillales</taxon>
        <taxon>Streptococcaceae</taxon>
        <taxon>Streptococcus</taxon>
    </lineage>
</organism>
<protein>
    <submittedName>
        <fullName evidence="1">Uncharacterized protein</fullName>
    </submittedName>
</protein>
<proteinExistence type="predicted"/>